<keyword evidence="2" id="KW-1185">Reference proteome</keyword>
<dbReference type="Proteomes" id="UP000673691">
    <property type="component" value="Unassembled WGS sequence"/>
</dbReference>
<feature type="non-terminal residue" evidence="1">
    <location>
        <position position="1"/>
    </location>
</feature>
<accession>A0A8H7ZNJ6</accession>
<gene>
    <name evidence="1" type="ORF">BJ554DRAFT_3942</name>
</gene>
<evidence type="ECO:0000313" key="2">
    <source>
        <dbReference type="Proteomes" id="UP000673691"/>
    </source>
</evidence>
<name>A0A8H7ZNJ6_9FUNG</name>
<proteinExistence type="predicted"/>
<dbReference type="EMBL" id="JAEFCI010011898">
    <property type="protein sequence ID" value="KAG5456345.1"/>
    <property type="molecule type" value="Genomic_DNA"/>
</dbReference>
<protein>
    <submittedName>
        <fullName evidence="1">Uncharacterized protein</fullName>
    </submittedName>
</protein>
<comment type="caution">
    <text evidence="1">The sequence shown here is derived from an EMBL/GenBank/DDBJ whole genome shotgun (WGS) entry which is preliminary data.</text>
</comment>
<sequence>GQQGGAVFRISSFLEVCVHRASPYVPPRPPRFPTTTAAHLVSVVQEPPIHHVTTVRPLACGNRSPWMCRSSLGLGRWLLALTPSPVLHPTSQLEISATTQHAAKTRGAGDQQKIKVTRNFTGTENWTERELRLPGTN</sequence>
<dbReference type="AlphaFoldDB" id="A0A8H7ZNJ6"/>
<organism evidence="1 2">
    <name type="scientific">Olpidium bornovanus</name>
    <dbReference type="NCBI Taxonomy" id="278681"/>
    <lineage>
        <taxon>Eukaryota</taxon>
        <taxon>Fungi</taxon>
        <taxon>Fungi incertae sedis</taxon>
        <taxon>Olpidiomycota</taxon>
        <taxon>Olpidiomycotina</taxon>
        <taxon>Olpidiomycetes</taxon>
        <taxon>Olpidiales</taxon>
        <taxon>Olpidiaceae</taxon>
        <taxon>Olpidium</taxon>
    </lineage>
</organism>
<reference evidence="1 2" key="1">
    <citation type="journal article" name="Sci. Rep.">
        <title>Genome-scale phylogenetic analyses confirm Olpidium as the closest living zoosporic fungus to the non-flagellated, terrestrial fungi.</title>
        <authorList>
            <person name="Chang Y."/>
            <person name="Rochon D."/>
            <person name="Sekimoto S."/>
            <person name="Wang Y."/>
            <person name="Chovatia M."/>
            <person name="Sandor L."/>
            <person name="Salamov A."/>
            <person name="Grigoriev I.V."/>
            <person name="Stajich J.E."/>
            <person name="Spatafora J.W."/>
        </authorList>
    </citation>
    <scope>NUCLEOTIDE SEQUENCE [LARGE SCALE GENOMIC DNA]</scope>
    <source>
        <strain evidence="1">S191</strain>
    </source>
</reference>
<evidence type="ECO:0000313" key="1">
    <source>
        <dbReference type="EMBL" id="KAG5456345.1"/>
    </source>
</evidence>